<organism evidence="1 2">
    <name type="scientific">Auricularia subglabra (strain TFB-10046 / SS5)</name>
    <name type="common">White-rot fungus</name>
    <name type="synonym">Auricularia delicata (strain TFB10046)</name>
    <dbReference type="NCBI Taxonomy" id="717982"/>
    <lineage>
        <taxon>Eukaryota</taxon>
        <taxon>Fungi</taxon>
        <taxon>Dikarya</taxon>
        <taxon>Basidiomycota</taxon>
        <taxon>Agaricomycotina</taxon>
        <taxon>Agaricomycetes</taxon>
        <taxon>Auriculariales</taxon>
        <taxon>Auriculariaceae</taxon>
        <taxon>Auricularia</taxon>
    </lineage>
</organism>
<gene>
    <name evidence="1" type="ORF">AURDEDRAFT_176931</name>
</gene>
<proteinExistence type="predicted"/>
<dbReference type="InParanoid" id="J0WNR2"/>
<dbReference type="EMBL" id="JH688024">
    <property type="protein sequence ID" value="EJD34007.1"/>
    <property type="molecule type" value="Genomic_DNA"/>
</dbReference>
<name>J0WNR2_AURST</name>
<dbReference type="KEGG" id="adl:AURDEDRAFT_176931"/>
<keyword evidence="2" id="KW-1185">Reference proteome</keyword>
<evidence type="ECO:0000313" key="2">
    <source>
        <dbReference type="Proteomes" id="UP000006514"/>
    </source>
</evidence>
<evidence type="ECO:0000313" key="1">
    <source>
        <dbReference type="EMBL" id="EJD34007.1"/>
    </source>
</evidence>
<sequence length="115" mass="12844">MALRRYHAKKEIVHSTRPAAPPKAVNMLEKVLPHTVAFYGQPINLGDWQNFDVVAYCLEEDLKAWLKGGRAEQVWDDLTTRLIAAVGRSRPAKAVLGEVLDKQSIAEHVLEGLKS</sequence>
<protein>
    <submittedName>
        <fullName evidence="1">Uncharacterized protein</fullName>
    </submittedName>
</protein>
<accession>J0WNR2</accession>
<dbReference type="AlphaFoldDB" id="J0WNR2"/>
<reference evidence="2" key="1">
    <citation type="journal article" date="2012" name="Science">
        <title>The Paleozoic origin of enzymatic lignin decomposition reconstructed from 31 fungal genomes.</title>
        <authorList>
            <person name="Floudas D."/>
            <person name="Binder M."/>
            <person name="Riley R."/>
            <person name="Barry K."/>
            <person name="Blanchette R.A."/>
            <person name="Henrissat B."/>
            <person name="Martinez A.T."/>
            <person name="Otillar R."/>
            <person name="Spatafora J.W."/>
            <person name="Yadav J.S."/>
            <person name="Aerts A."/>
            <person name="Benoit I."/>
            <person name="Boyd A."/>
            <person name="Carlson A."/>
            <person name="Copeland A."/>
            <person name="Coutinho P.M."/>
            <person name="de Vries R.P."/>
            <person name="Ferreira P."/>
            <person name="Findley K."/>
            <person name="Foster B."/>
            <person name="Gaskell J."/>
            <person name="Glotzer D."/>
            <person name="Gorecki P."/>
            <person name="Heitman J."/>
            <person name="Hesse C."/>
            <person name="Hori C."/>
            <person name="Igarashi K."/>
            <person name="Jurgens J.A."/>
            <person name="Kallen N."/>
            <person name="Kersten P."/>
            <person name="Kohler A."/>
            <person name="Kuees U."/>
            <person name="Kumar T.K.A."/>
            <person name="Kuo A."/>
            <person name="LaButti K."/>
            <person name="Larrondo L.F."/>
            <person name="Lindquist E."/>
            <person name="Ling A."/>
            <person name="Lombard V."/>
            <person name="Lucas S."/>
            <person name="Lundell T."/>
            <person name="Martin R."/>
            <person name="McLaughlin D.J."/>
            <person name="Morgenstern I."/>
            <person name="Morin E."/>
            <person name="Murat C."/>
            <person name="Nagy L.G."/>
            <person name="Nolan M."/>
            <person name="Ohm R.A."/>
            <person name="Patyshakuliyeva A."/>
            <person name="Rokas A."/>
            <person name="Ruiz-Duenas F.J."/>
            <person name="Sabat G."/>
            <person name="Salamov A."/>
            <person name="Samejima M."/>
            <person name="Schmutz J."/>
            <person name="Slot J.C."/>
            <person name="St John F."/>
            <person name="Stenlid J."/>
            <person name="Sun H."/>
            <person name="Sun S."/>
            <person name="Syed K."/>
            <person name="Tsang A."/>
            <person name="Wiebenga A."/>
            <person name="Young D."/>
            <person name="Pisabarro A."/>
            <person name="Eastwood D.C."/>
            <person name="Martin F."/>
            <person name="Cullen D."/>
            <person name="Grigoriev I.V."/>
            <person name="Hibbett D.S."/>
        </authorList>
    </citation>
    <scope>NUCLEOTIDE SEQUENCE [LARGE SCALE GENOMIC DNA]</scope>
    <source>
        <strain evidence="2">TFB10046</strain>
    </source>
</reference>
<dbReference type="Proteomes" id="UP000006514">
    <property type="component" value="Unassembled WGS sequence"/>
</dbReference>